<protein>
    <submittedName>
        <fullName evidence="3">Zf-CCHC domain-containing protein/UBN2 domain-containing protein</fullName>
    </submittedName>
</protein>
<feature type="region of interest" description="Disordered" evidence="2">
    <location>
        <begin position="188"/>
        <end position="222"/>
    </location>
</feature>
<evidence type="ECO:0000256" key="1">
    <source>
        <dbReference type="SAM" id="Coils"/>
    </source>
</evidence>
<dbReference type="AlphaFoldDB" id="A0A6L2NCQ3"/>
<reference evidence="3" key="1">
    <citation type="journal article" date="2019" name="Sci. Rep.">
        <title>Draft genome of Tanacetum cinerariifolium, the natural source of mosquito coil.</title>
        <authorList>
            <person name="Yamashiro T."/>
            <person name="Shiraishi A."/>
            <person name="Satake H."/>
            <person name="Nakayama K."/>
        </authorList>
    </citation>
    <scope>NUCLEOTIDE SEQUENCE</scope>
</reference>
<accession>A0A6L2NCQ3</accession>
<feature type="non-terminal residue" evidence="3">
    <location>
        <position position="1"/>
    </location>
</feature>
<comment type="caution">
    <text evidence="3">The sequence shown here is derived from an EMBL/GenBank/DDBJ whole genome shotgun (WGS) entry which is preliminary data.</text>
</comment>
<feature type="coiled-coil region" evidence="1">
    <location>
        <begin position="249"/>
        <end position="283"/>
    </location>
</feature>
<proteinExistence type="predicted"/>
<name>A0A6L2NCQ3_TANCI</name>
<evidence type="ECO:0000313" key="3">
    <source>
        <dbReference type="EMBL" id="GEU83359.1"/>
    </source>
</evidence>
<dbReference type="EMBL" id="BKCJ010008668">
    <property type="protein sequence ID" value="GEU83359.1"/>
    <property type="molecule type" value="Genomic_DNA"/>
</dbReference>
<gene>
    <name evidence="3" type="ORF">Tci_055337</name>
</gene>
<feature type="compositionally biased region" description="Low complexity" evidence="2">
    <location>
        <begin position="194"/>
        <end position="204"/>
    </location>
</feature>
<keyword evidence="1" id="KW-0175">Coiled coil</keyword>
<sequence length="737" mass="83546">QTATGKESSNPFMAAVVKRTDDVTRFQALVDKKKIVISKDVIREILQLNDAEGVVCLPNDEIFAGLAQMGYEKPSPKLTFYKDFFFGQTFYKAFFFGQWKFLIHTILQSLSAKRTSWNEFSTTMASAVICLSKGQRFNFSRRVGKGCSGVETPLFENMLQVRKEDAEEEVQVPTHDAVDQENVIEETADDVPQPTSSLPSSPIVPSSPPHQSPRTSPSQAAEGTSILVQQVLDKYSALVHRIEGLESANTAQKLEILKLKARVKKLERLNKVKSSKLRRLKKVGTSKRIESSEDEENVFNQGRKNVDIDEGIEIVDDQQKDVQVKGRQADTRENIYNIDLDHTSKVLSMQEDLEVQEVVEVVNAAKLITKIVTAAATQVIPAAEPVVAAVSTPISTAKPKGLKVVPAAPTVSTRKRKRVVIRDPEEELHDDTLIETQSTKDKGKGIFVEDPKPIKKKDQIAMDAEYARKLQEEEEFLAQAKDAQATDVQPKNAPEKGIQYIRRYHGYKKKPQSEFEARKNMIAYLKNTEGFKMAFFKGKTYDQIRPIFQASLKALDEGYSSKNYVRKFLRGIHPKWKAKVTVIEESNDLTSLSLDELIENLKVDVMIIKKDSKIVKVKVERKSIALKAKKESNDEECSTCGSEDKEYAMTVRDFKKSFRRRGIFVRQPQNDKKTSQRVRDDKNYKSDRKYFRCGYPNHLIGEYPKPPKDKNQRAFSEAIGAIAVKKMMKRSKMKRVS</sequence>
<evidence type="ECO:0000256" key="2">
    <source>
        <dbReference type="SAM" id="MobiDB-lite"/>
    </source>
</evidence>
<organism evidence="3">
    <name type="scientific">Tanacetum cinerariifolium</name>
    <name type="common">Dalmatian daisy</name>
    <name type="synonym">Chrysanthemum cinerariifolium</name>
    <dbReference type="NCBI Taxonomy" id="118510"/>
    <lineage>
        <taxon>Eukaryota</taxon>
        <taxon>Viridiplantae</taxon>
        <taxon>Streptophyta</taxon>
        <taxon>Embryophyta</taxon>
        <taxon>Tracheophyta</taxon>
        <taxon>Spermatophyta</taxon>
        <taxon>Magnoliopsida</taxon>
        <taxon>eudicotyledons</taxon>
        <taxon>Gunneridae</taxon>
        <taxon>Pentapetalae</taxon>
        <taxon>asterids</taxon>
        <taxon>campanulids</taxon>
        <taxon>Asterales</taxon>
        <taxon>Asteraceae</taxon>
        <taxon>Asteroideae</taxon>
        <taxon>Anthemideae</taxon>
        <taxon>Anthemidinae</taxon>
        <taxon>Tanacetum</taxon>
    </lineage>
</organism>